<dbReference type="SUPFAM" id="SSF52540">
    <property type="entry name" value="P-loop containing nucleoside triphosphate hydrolases"/>
    <property type="match status" value="1"/>
</dbReference>
<evidence type="ECO:0000313" key="2">
    <source>
        <dbReference type="Proteomes" id="UP000242415"/>
    </source>
</evidence>
<protein>
    <submittedName>
        <fullName evidence="1">Sulfotransferase family protein</fullName>
    </submittedName>
</protein>
<evidence type="ECO:0000313" key="1">
    <source>
        <dbReference type="EMBL" id="SDZ19809.1"/>
    </source>
</evidence>
<proteinExistence type="predicted"/>
<dbReference type="Pfam" id="PF13469">
    <property type="entry name" value="Sulfotransfer_3"/>
    <property type="match status" value="1"/>
</dbReference>
<name>A0A1H3R4D4_9ACTN</name>
<dbReference type="OrthoDB" id="3337911at2"/>
<keyword evidence="2" id="KW-1185">Reference proteome</keyword>
<dbReference type="InterPro" id="IPR052736">
    <property type="entry name" value="Stf3_sulfotransferase"/>
</dbReference>
<dbReference type="AlphaFoldDB" id="A0A1H3R4D4"/>
<dbReference type="InterPro" id="IPR027417">
    <property type="entry name" value="P-loop_NTPase"/>
</dbReference>
<reference evidence="2" key="1">
    <citation type="submission" date="2016-10" db="EMBL/GenBank/DDBJ databases">
        <authorList>
            <person name="Varghese N."/>
            <person name="Submissions S."/>
        </authorList>
    </citation>
    <scope>NUCLEOTIDE SEQUENCE [LARGE SCALE GENOMIC DNA]</scope>
    <source>
        <strain evidence="2">DSM 45245</strain>
    </source>
</reference>
<dbReference type="PANTHER" id="PTHR36451:SF1">
    <property type="entry name" value="OMEGA-HYDROXY-BETA-DIHYDROMENAQUINONE-9 SULFOTRANSFERASE STF3"/>
    <property type="match status" value="1"/>
</dbReference>
<dbReference type="PANTHER" id="PTHR36451">
    <property type="entry name" value="PAPS-DEPENDENT SULFOTRANSFERASE STF3"/>
    <property type="match status" value="1"/>
</dbReference>
<dbReference type="STRING" id="405436.SAMN05444365_10716"/>
<sequence>MSVSDTARPGIVSLALDDLVTRAREAAGDDDRRPLRFLPALRRLLDAVESEADLNPFGRQALHDFVVAQLVTQIETSRLVQANPEIERIPVENVVVITGMPRTGTTALHNLLAEHPDLRAPRLWEMLAPAASTDPASEERLIRTASRYVEQYYSVAPAFRDLHPLDALRPDECHRLTATTFSSSIFAQRYHVPSYLAWLDEQDLRETYEYHRTLLRCMLWRRPGQHVVLKCPSHLWHLEALAAVYPQARIVRLHRDPATNLASACNLTAVVRGANGARADRHAIGSQWFTYARQGLSGLRQGDRYGPAAHTLDVRQRDLRADPLRVAARVCEFAGVALSREAGARLARHLSEQAPERSGGPGYSLADFGLDQSRIDRQFGGYRAEFNV</sequence>
<keyword evidence="1" id="KW-0808">Transferase</keyword>
<accession>A0A1H3R4D4</accession>
<dbReference type="EMBL" id="FNPH01000007">
    <property type="protein sequence ID" value="SDZ19809.1"/>
    <property type="molecule type" value="Genomic_DNA"/>
</dbReference>
<dbReference type="Gene3D" id="3.40.50.300">
    <property type="entry name" value="P-loop containing nucleotide triphosphate hydrolases"/>
    <property type="match status" value="1"/>
</dbReference>
<organism evidence="1 2">
    <name type="scientific">Micromonospora pattaloongensis</name>
    <dbReference type="NCBI Taxonomy" id="405436"/>
    <lineage>
        <taxon>Bacteria</taxon>
        <taxon>Bacillati</taxon>
        <taxon>Actinomycetota</taxon>
        <taxon>Actinomycetes</taxon>
        <taxon>Micromonosporales</taxon>
        <taxon>Micromonosporaceae</taxon>
        <taxon>Micromonospora</taxon>
    </lineage>
</organism>
<gene>
    <name evidence="1" type="ORF">SAMN05444365_10716</name>
</gene>
<dbReference type="GO" id="GO:0016740">
    <property type="term" value="F:transferase activity"/>
    <property type="evidence" value="ECO:0007669"/>
    <property type="project" value="UniProtKB-KW"/>
</dbReference>
<dbReference type="Proteomes" id="UP000242415">
    <property type="component" value="Unassembled WGS sequence"/>
</dbReference>